<dbReference type="AlphaFoldDB" id="A0A930XWF0"/>
<gene>
    <name evidence="1" type="ORF">ISN26_02895</name>
</gene>
<accession>A0A930XWF0</accession>
<protein>
    <submittedName>
        <fullName evidence="1">Uncharacterized protein</fullName>
    </submittedName>
</protein>
<proteinExistence type="predicted"/>
<name>A0A930XWF0_9GAMM</name>
<dbReference type="Proteomes" id="UP000604381">
    <property type="component" value="Unassembled WGS sequence"/>
</dbReference>
<evidence type="ECO:0000313" key="1">
    <source>
        <dbReference type="EMBL" id="MBF2735022.1"/>
    </source>
</evidence>
<keyword evidence="2" id="KW-1185">Reference proteome</keyword>
<sequence>MDIDHLSAACMGLHAAEPGTRIEALEPIRQVVWMRFSSHRQGHRCEPCPFAKGSQSVAILFFGEICWSEIDSSQPLVRLCQGNSCADRFIRTIKENLLWLKTYSCIEYLQRACLRFKDEHDKHWLVECHGYRAPSQFTHDAMDEISIAA</sequence>
<dbReference type="EMBL" id="JADHEI010000030">
    <property type="protein sequence ID" value="MBF2735022.1"/>
    <property type="molecule type" value="Genomic_DNA"/>
</dbReference>
<evidence type="ECO:0000313" key="2">
    <source>
        <dbReference type="Proteomes" id="UP000604381"/>
    </source>
</evidence>
<organism evidence="1 2">
    <name type="scientific">Candidatus Amphirhobacter heronislandensis</name>
    <dbReference type="NCBI Taxonomy" id="1732024"/>
    <lineage>
        <taxon>Bacteria</taxon>
        <taxon>Pseudomonadati</taxon>
        <taxon>Pseudomonadota</taxon>
        <taxon>Gammaproteobacteria</taxon>
        <taxon>Candidatus Tethybacterales</taxon>
        <taxon>Candidatus Tethybacteraceae</taxon>
        <taxon>Candidatus Amphirhobacter</taxon>
    </lineage>
</organism>
<reference evidence="1" key="1">
    <citation type="submission" date="2020-10" db="EMBL/GenBank/DDBJ databases">
        <title>An improved Amphimedon queenslandica hologenome assembly reveals how three proteobacterial symbionts can extend the metabolic phenotypic of their marine sponge host.</title>
        <authorList>
            <person name="Degnan B."/>
            <person name="Degnan S."/>
            <person name="Xiang X."/>
        </authorList>
    </citation>
    <scope>NUCLEOTIDE SEQUENCE</scope>
    <source>
        <strain evidence="1">AqS2</strain>
    </source>
</reference>
<comment type="caution">
    <text evidence="1">The sequence shown here is derived from an EMBL/GenBank/DDBJ whole genome shotgun (WGS) entry which is preliminary data.</text>
</comment>